<feature type="transmembrane region" description="Helical" evidence="1">
    <location>
        <begin position="40"/>
        <end position="58"/>
    </location>
</feature>
<keyword evidence="1" id="KW-0812">Transmembrane</keyword>
<accession>A0A3B1B8N8</accession>
<protein>
    <submittedName>
        <fullName evidence="2">Uncharacterized protein</fullName>
    </submittedName>
</protein>
<feature type="transmembrane region" description="Helical" evidence="1">
    <location>
        <begin position="78"/>
        <end position="100"/>
    </location>
</feature>
<dbReference type="InterPro" id="IPR007352">
    <property type="entry name" value="DUF420"/>
</dbReference>
<keyword evidence="1" id="KW-1133">Transmembrane helix</keyword>
<dbReference type="AlphaFoldDB" id="A0A3B1B8N8"/>
<dbReference type="Pfam" id="PF04238">
    <property type="entry name" value="DUF420"/>
    <property type="match status" value="1"/>
</dbReference>
<dbReference type="PANTHER" id="PTHR37692">
    <property type="entry name" value="HYPOTHETICAL MEMBRANE SPANNING PROTEIN"/>
    <property type="match status" value="1"/>
</dbReference>
<evidence type="ECO:0000313" key="2">
    <source>
        <dbReference type="EMBL" id="VAX08354.1"/>
    </source>
</evidence>
<dbReference type="PANTHER" id="PTHR37692:SF1">
    <property type="entry name" value="DUF420 DOMAIN-CONTAINING PROTEIN"/>
    <property type="match status" value="1"/>
</dbReference>
<sequence length="146" mass="16678">MDIIPLLPHFQAALNLTTICLIAVAYSYIRREDRVMHRKYMIAALSVSGLFMVSYLIYHSQVGNVKFVGEGAIRPIYFTILISHIILAAAIIPMVLTTVFHASRTSFKRHQRWAKWTFPAWIYVSISGIVIYLMAFHIYPPYAGLS</sequence>
<organism evidence="2">
    <name type="scientific">hydrothermal vent metagenome</name>
    <dbReference type="NCBI Taxonomy" id="652676"/>
    <lineage>
        <taxon>unclassified sequences</taxon>
        <taxon>metagenomes</taxon>
        <taxon>ecological metagenomes</taxon>
    </lineage>
</organism>
<name>A0A3B1B8N8_9ZZZZ</name>
<keyword evidence="1" id="KW-0472">Membrane</keyword>
<gene>
    <name evidence="2" type="ORF">MNBD_GAMMA26-546</name>
</gene>
<feature type="transmembrane region" description="Helical" evidence="1">
    <location>
        <begin position="120"/>
        <end position="139"/>
    </location>
</feature>
<proteinExistence type="predicted"/>
<dbReference type="EMBL" id="UOFX01000035">
    <property type="protein sequence ID" value="VAX08354.1"/>
    <property type="molecule type" value="Genomic_DNA"/>
</dbReference>
<reference evidence="2" key="1">
    <citation type="submission" date="2018-06" db="EMBL/GenBank/DDBJ databases">
        <authorList>
            <person name="Zhirakovskaya E."/>
        </authorList>
    </citation>
    <scope>NUCLEOTIDE SEQUENCE</scope>
</reference>
<evidence type="ECO:0000256" key="1">
    <source>
        <dbReference type="SAM" id="Phobius"/>
    </source>
</evidence>
<feature type="transmembrane region" description="Helical" evidence="1">
    <location>
        <begin position="6"/>
        <end position="28"/>
    </location>
</feature>